<evidence type="ECO:0000256" key="1">
    <source>
        <dbReference type="ARBA" id="ARBA00023015"/>
    </source>
</evidence>
<dbReference type="Pfam" id="PF00356">
    <property type="entry name" value="LacI"/>
    <property type="match status" value="1"/>
</dbReference>
<dbReference type="Proteomes" id="UP000029507">
    <property type="component" value="Chromosome"/>
</dbReference>
<sequence>MRVSIRDIAKHCNMSVSTVSRALNGDYGVKDKTRKAVLEAAKELGYVPNLSAKELVSRKSKLVGLLIDDSDYEARPAFFEQLPYINKALALHQYRAIIYTLNGMGYVDGELSDILSLRNLSGCIVLSPLPSDHPLYDEIRRMSYPTVVLENTVLTRYCSNINTDEVLGAYMATRYLIDCGHRRIAFVNGFEAFEMSRERLEGFLKATEEAGLSKDETPILWSDYTGNGGKKSVQELLRLHPETTAVFFANDFMAMGAISFLAEAGIPVPDQLSVIGYDGHFTGKYYNPPLATVIIDNPAIGTRAAELLLELINGGSGKTVRIKPQLFKGKSVRTL</sequence>
<evidence type="ECO:0000259" key="4">
    <source>
        <dbReference type="PROSITE" id="PS50932"/>
    </source>
</evidence>
<dbReference type="PROSITE" id="PS50932">
    <property type="entry name" value="HTH_LACI_2"/>
    <property type="match status" value="1"/>
</dbReference>
<dbReference type="Gene3D" id="3.40.50.2300">
    <property type="match status" value="2"/>
</dbReference>
<evidence type="ECO:0000313" key="6">
    <source>
        <dbReference type="Proteomes" id="UP000029507"/>
    </source>
</evidence>
<dbReference type="GO" id="GO:0003700">
    <property type="term" value="F:DNA-binding transcription factor activity"/>
    <property type="evidence" value="ECO:0007669"/>
    <property type="project" value="TreeGrafter"/>
</dbReference>
<name>A0A089LZ05_9BACL</name>
<keyword evidence="2" id="KW-0238">DNA-binding</keyword>
<protein>
    <recommendedName>
        <fullName evidence="4">HTH lacI-type domain-containing protein</fullName>
    </recommendedName>
</protein>
<reference evidence="5 6" key="1">
    <citation type="submission" date="2014-08" db="EMBL/GenBank/DDBJ databases">
        <title>Comparative genomics of the Paenibacillus odorifer group.</title>
        <authorList>
            <person name="den Bakker H.C."/>
            <person name="Tsai Y.-C."/>
            <person name="Martin N."/>
            <person name="Korlach J."/>
            <person name="Wiedmann M."/>
        </authorList>
    </citation>
    <scope>NUCLEOTIDE SEQUENCE [LARGE SCALE GENOMIC DNA]</scope>
    <source>
        <strain evidence="5 6">DSM 14472</strain>
    </source>
</reference>
<dbReference type="SUPFAM" id="SSF53822">
    <property type="entry name" value="Periplasmic binding protein-like I"/>
    <property type="match status" value="1"/>
</dbReference>
<evidence type="ECO:0000313" key="5">
    <source>
        <dbReference type="EMBL" id="AIQ66152.1"/>
    </source>
</evidence>
<dbReference type="SMART" id="SM00354">
    <property type="entry name" value="HTH_LACI"/>
    <property type="match status" value="1"/>
</dbReference>
<dbReference type="RefSeq" id="WP_038699751.1">
    <property type="nucleotide sequence ID" value="NZ_CP009286.1"/>
</dbReference>
<dbReference type="PANTHER" id="PTHR30146:SF109">
    <property type="entry name" value="HTH-TYPE TRANSCRIPTIONAL REGULATOR GALS"/>
    <property type="match status" value="1"/>
</dbReference>
<organism evidence="5 6">
    <name type="scientific">Paenibacillus stellifer</name>
    <dbReference type="NCBI Taxonomy" id="169760"/>
    <lineage>
        <taxon>Bacteria</taxon>
        <taxon>Bacillati</taxon>
        <taxon>Bacillota</taxon>
        <taxon>Bacilli</taxon>
        <taxon>Bacillales</taxon>
        <taxon>Paenibacillaceae</taxon>
        <taxon>Paenibacillus</taxon>
    </lineage>
</organism>
<keyword evidence="1" id="KW-0805">Transcription regulation</keyword>
<dbReference type="PANTHER" id="PTHR30146">
    <property type="entry name" value="LACI-RELATED TRANSCRIPTIONAL REPRESSOR"/>
    <property type="match status" value="1"/>
</dbReference>
<gene>
    <name evidence="5" type="ORF">PSTEL_26600</name>
</gene>
<dbReference type="Gene3D" id="1.10.260.40">
    <property type="entry name" value="lambda repressor-like DNA-binding domains"/>
    <property type="match status" value="1"/>
</dbReference>
<dbReference type="EMBL" id="CP009286">
    <property type="protein sequence ID" value="AIQ66152.1"/>
    <property type="molecule type" value="Genomic_DNA"/>
</dbReference>
<dbReference type="InterPro" id="IPR010982">
    <property type="entry name" value="Lambda_DNA-bd_dom_sf"/>
</dbReference>
<dbReference type="SUPFAM" id="SSF47413">
    <property type="entry name" value="lambda repressor-like DNA-binding domains"/>
    <property type="match status" value="1"/>
</dbReference>
<dbReference type="KEGG" id="pste:PSTEL_26600"/>
<dbReference type="CDD" id="cd01392">
    <property type="entry name" value="HTH_LacI"/>
    <property type="match status" value="1"/>
</dbReference>
<dbReference type="STRING" id="169760.PSTEL_26600"/>
<dbReference type="InterPro" id="IPR000843">
    <property type="entry name" value="HTH_LacI"/>
</dbReference>
<dbReference type="GO" id="GO:0000976">
    <property type="term" value="F:transcription cis-regulatory region binding"/>
    <property type="evidence" value="ECO:0007669"/>
    <property type="project" value="TreeGrafter"/>
</dbReference>
<keyword evidence="6" id="KW-1185">Reference proteome</keyword>
<dbReference type="HOGENOM" id="CLU_037628_6_1_9"/>
<evidence type="ECO:0000256" key="2">
    <source>
        <dbReference type="ARBA" id="ARBA00023125"/>
    </source>
</evidence>
<proteinExistence type="predicted"/>
<dbReference type="AlphaFoldDB" id="A0A089LZ05"/>
<dbReference type="InterPro" id="IPR028082">
    <property type="entry name" value="Peripla_BP_I"/>
</dbReference>
<feature type="domain" description="HTH lacI-type" evidence="4">
    <location>
        <begin position="3"/>
        <end position="57"/>
    </location>
</feature>
<dbReference type="CDD" id="cd06267">
    <property type="entry name" value="PBP1_LacI_sugar_binding-like"/>
    <property type="match status" value="1"/>
</dbReference>
<dbReference type="Pfam" id="PF13377">
    <property type="entry name" value="Peripla_BP_3"/>
    <property type="match status" value="1"/>
</dbReference>
<accession>A0A089LZ05</accession>
<keyword evidence="3" id="KW-0804">Transcription</keyword>
<dbReference type="InterPro" id="IPR046335">
    <property type="entry name" value="LacI/GalR-like_sensor"/>
</dbReference>
<evidence type="ECO:0000256" key="3">
    <source>
        <dbReference type="ARBA" id="ARBA00023163"/>
    </source>
</evidence>